<dbReference type="InterPro" id="IPR004843">
    <property type="entry name" value="Calcineurin-like_PHP"/>
</dbReference>
<evidence type="ECO:0000256" key="8">
    <source>
        <dbReference type="ARBA" id="ARBA00022759"/>
    </source>
</evidence>
<evidence type="ECO:0000313" key="21">
    <source>
        <dbReference type="Proteomes" id="UP000694866"/>
    </source>
</evidence>
<dbReference type="GO" id="GO:0000724">
    <property type="term" value="P:double-strand break repair via homologous recombination"/>
    <property type="evidence" value="ECO:0007669"/>
    <property type="project" value="TreeGrafter"/>
</dbReference>
<evidence type="ECO:0000256" key="6">
    <source>
        <dbReference type="ARBA" id="ARBA00022722"/>
    </source>
</evidence>
<dbReference type="Pfam" id="PF04152">
    <property type="entry name" value="Mre11_DNA_bind"/>
    <property type="match status" value="1"/>
</dbReference>
<dbReference type="Gene3D" id="3.60.21.10">
    <property type="match status" value="1"/>
</dbReference>
<evidence type="ECO:0000256" key="16">
    <source>
        <dbReference type="PIRNR" id="PIRNR000882"/>
    </source>
</evidence>
<keyword evidence="9 16" id="KW-0227">DNA damage</keyword>
<evidence type="ECO:0000256" key="10">
    <source>
        <dbReference type="ARBA" id="ARBA00022801"/>
    </source>
</evidence>
<evidence type="ECO:0000256" key="3">
    <source>
        <dbReference type="ARBA" id="ARBA00004286"/>
    </source>
</evidence>
<dbReference type="OrthoDB" id="30417at2759"/>
<keyword evidence="15 16" id="KW-0469">Meiosis</keyword>
<evidence type="ECO:0000256" key="14">
    <source>
        <dbReference type="ARBA" id="ARBA00023242"/>
    </source>
</evidence>
<reference evidence="22" key="2">
    <citation type="submission" date="2025-04" db="UniProtKB">
        <authorList>
            <consortium name="RefSeq"/>
        </authorList>
    </citation>
    <scope>IDENTIFICATION</scope>
    <source>
        <strain evidence="22">USDA-PBARC FA_bdor</strain>
        <tissue evidence="22">Whole organism</tissue>
    </source>
</reference>
<keyword evidence="11 16" id="KW-0269">Exonuclease</keyword>
<feature type="active site" description="Proton donor" evidence="17">
    <location>
        <position position="128"/>
    </location>
</feature>
<protein>
    <recommendedName>
        <fullName evidence="16">Double-strand break repair protein</fullName>
    </recommendedName>
</protein>
<dbReference type="PIRSF" id="PIRSF000882">
    <property type="entry name" value="DSB_repair_MRE11"/>
    <property type="match status" value="1"/>
</dbReference>
<organism evidence="20">
    <name type="scientific">Fopius arisanus</name>
    <dbReference type="NCBI Taxonomy" id="64838"/>
    <lineage>
        <taxon>Eukaryota</taxon>
        <taxon>Metazoa</taxon>
        <taxon>Ecdysozoa</taxon>
        <taxon>Arthropoda</taxon>
        <taxon>Hexapoda</taxon>
        <taxon>Insecta</taxon>
        <taxon>Pterygota</taxon>
        <taxon>Neoptera</taxon>
        <taxon>Endopterygota</taxon>
        <taxon>Hymenoptera</taxon>
        <taxon>Apocrita</taxon>
        <taxon>Ichneumonoidea</taxon>
        <taxon>Braconidae</taxon>
        <taxon>Opiinae</taxon>
        <taxon>Fopius</taxon>
    </lineage>
</organism>
<keyword evidence="13 16" id="KW-0464">Manganese</keyword>
<dbReference type="GO" id="GO:0035861">
    <property type="term" value="C:site of double-strand break"/>
    <property type="evidence" value="ECO:0007669"/>
    <property type="project" value="TreeGrafter"/>
</dbReference>
<evidence type="ECO:0000256" key="11">
    <source>
        <dbReference type="ARBA" id="ARBA00022839"/>
    </source>
</evidence>
<dbReference type="PANTHER" id="PTHR10139:SF1">
    <property type="entry name" value="DOUBLE-STRAND BREAK REPAIR PROTEIN MRE11"/>
    <property type="match status" value="1"/>
</dbReference>
<evidence type="ECO:0000256" key="5">
    <source>
        <dbReference type="ARBA" id="ARBA00022454"/>
    </source>
</evidence>
<dbReference type="InterPro" id="IPR029052">
    <property type="entry name" value="Metallo-depent_PP-like"/>
</dbReference>
<dbReference type="GO" id="GO:0097552">
    <property type="term" value="P:mitochondrial double-strand break repair via homologous recombination"/>
    <property type="evidence" value="ECO:0007669"/>
    <property type="project" value="TreeGrafter"/>
</dbReference>
<dbReference type="InterPro" id="IPR041796">
    <property type="entry name" value="Mre11_N"/>
</dbReference>
<dbReference type="KEGG" id="fas:105269698"/>
<comment type="similarity">
    <text evidence="4 16">Belongs to the MRE11/RAD32 family.</text>
</comment>
<dbReference type="EMBL" id="GBYB01013079">
    <property type="protein sequence ID" value="JAG82846.1"/>
    <property type="molecule type" value="Transcribed_RNA"/>
</dbReference>
<comment type="cofactor">
    <cofactor evidence="1 16">
        <name>Mn(2+)</name>
        <dbReference type="ChEBI" id="CHEBI:29035"/>
    </cofactor>
</comment>
<feature type="compositionally biased region" description="Polar residues" evidence="18">
    <location>
        <begin position="566"/>
        <end position="575"/>
    </location>
</feature>
<evidence type="ECO:0000256" key="13">
    <source>
        <dbReference type="ARBA" id="ARBA00023211"/>
    </source>
</evidence>
<name>A0A0C9R9I9_9HYME</name>
<dbReference type="SUPFAM" id="SSF56300">
    <property type="entry name" value="Metallo-dependent phosphatases"/>
    <property type="match status" value="1"/>
</dbReference>
<keyword evidence="8 16" id="KW-0255">Endonuclease</keyword>
<dbReference type="Pfam" id="PF00149">
    <property type="entry name" value="Metallophos"/>
    <property type="match status" value="1"/>
</dbReference>
<dbReference type="RefSeq" id="XP_011308455.1">
    <property type="nucleotide sequence ID" value="XM_011310153.1"/>
</dbReference>
<dbReference type="GO" id="GO:0030145">
    <property type="term" value="F:manganese ion binding"/>
    <property type="evidence" value="ECO:0007669"/>
    <property type="project" value="UniProtKB-UniRule"/>
</dbReference>
<dbReference type="PANTHER" id="PTHR10139">
    <property type="entry name" value="DOUBLE-STRAND BREAK REPAIR PROTEIN MRE11"/>
    <property type="match status" value="1"/>
</dbReference>
<comment type="subcellular location">
    <subcellularLocation>
        <location evidence="3">Chromosome</location>
    </subcellularLocation>
    <subcellularLocation>
        <location evidence="2 16">Nucleus</location>
    </subcellularLocation>
</comment>
<evidence type="ECO:0000256" key="15">
    <source>
        <dbReference type="ARBA" id="ARBA00023254"/>
    </source>
</evidence>
<feature type="domain" description="Mre11 DNA-binding" evidence="19">
    <location>
        <begin position="294"/>
        <end position="468"/>
    </location>
</feature>
<accession>A0A9R1TFK8</accession>
<evidence type="ECO:0000256" key="7">
    <source>
        <dbReference type="ARBA" id="ARBA00022723"/>
    </source>
</evidence>
<dbReference type="GO" id="GO:0030870">
    <property type="term" value="C:Mre11 complex"/>
    <property type="evidence" value="ECO:0007669"/>
    <property type="project" value="UniProtKB-UniRule"/>
</dbReference>
<sequence length="648" mass="73266">MADAGQRTSNSDRFKILVATDCHLGYEVKTKRAQDSDSIITFEEILKTAQERDVDFILLAGDMFHDPKPSQRIILESLNLLKKYCAGKRAIPFELLSNPKDIFPNKMVNYEDENMNISIPVFSIHGNHDNPNFESTGTLDLLMASGLVNYFGKWSNLQQIKVTPMIFQKGETLVAIYGVGYLSEQRLSRLFREGQVHFLRPSNIGKCFNILVLHQNRARHSENDYIEENRFPPWFDLIIWGHEHECRISPEVIQCREGSTYDICQPGSSVATSLSEGESVPKHVGLLLIQGENYRMRSIKLKTVRPFFFGNISLSEIMEKGYCDYSPEGIVEYIDDYIKNTAIPAGKKMLSGHEDQPKRPLIRLRIFYTKEYQNLDTSHLSHKYNDLVANPGDMLIFKKEKAPGEKKVKNDHFADLTEDIAECFRHDTDDPQEWTKTVQSGITKFFEQNDYQLQVMSLAGINEAVHRCVVSGDSDAFAQVMEHQIKKSIDYLMTKDGEANAESVLAQLQMYRAERKMKDEEDEELKEVQDMLNNPAQRSVPAAKAVDVSPDDGSSTAPARGHSRGKSTTAKTPRASSRGRGTRGRGRGMATLDSIIVRHPTPIDKDDSGDDITAFKRFAAPSSQRANPNTQTTKSQKKPLYIDSSDSE</sequence>
<evidence type="ECO:0000256" key="2">
    <source>
        <dbReference type="ARBA" id="ARBA00004123"/>
    </source>
</evidence>
<dbReference type="CTD" id="4361"/>
<evidence type="ECO:0000256" key="12">
    <source>
        <dbReference type="ARBA" id="ARBA00023204"/>
    </source>
</evidence>
<evidence type="ECO:0000313" key="20">
    <source>
        <dbReference type="EMBL" id="JAG82846.1"/>
    </source>
</evidence>
<keyword evidence="6 16" id="KW-0540">Nuclease</keyword>
<dbReference type="GO" id="GO:0031573">
    <property type="term" value="P:mitotic intra-S DNA damage checkpoint signaling"/>
    <property type="evidence" value="ECO:0007669"/>
    <property type="project" value="TreeGrafter"/>
</dbReference>
<accession>A0A0C9R9I9</accession>
<dbReference type="GO" id="GO:0006303">
    <property type="term" value="P:double-strand break repair via nonhomologous end joining"/>
    <property type="evidence" value="ECO:0007669"/>
    <property type="project" value="TreeGrafter"/>
</dbReference>
<proteinExistence type="inferred from homology"/>
<dbReference type="GeneID" id="105269698"/>
<keyword evidence="7" id="KW-0479">Metal-binding</keyword>
<feature type="region of interest" description="Disordered" evidence="18">
    <location>
        <begin position="533"/>
        <end position="648"/>
    </location>
</feature>
<feature type="compositionally biased region" description="Polar residues" evidence="18">
    <location>
        <begin position="621"/>
        <end position="634"/>
    </location>
</feature>
<comment type="function">
    <text evidence="16">Core component of the MRN complex, which plays a central role in double-strand break (DSB) repair, DNA recombination, maintenance of telomere integrity and meiosis. The MRN complex is involved in the repair of DNA double-strand breaks (DSBs) via homologous recombination (HR), an error-free mechanism which primarily occurs during S and G2 phases. The complex (1) mediates the end resection of damaged DNA, which generates proper single-stranded DNA, a key initial steps in HR, and is (2) required for the recruitment of other repair factors and efficient activation of ATM and ATR upon DNA damage. Within the MRN complex, MRE11 possesses both single-strand endonuclease activity and double-strand-specific 3'-5' exonuclease activity. MRE11 first endonucleolytically cleaves the 5' strand at DNA DSB ends to prevent non-homologous end joining (NHEJ) and licence HR. It then generates a single-stranded DNA gap via 3' to 5' exonucleolytic degradation, which is required for single-strand invasion and recombination.</text>
</comment>
<evidence type="ECO:0000313" key="22">
    <source>
        <dbReference type="RefSeq" id="XP_011308455.1"/>
    </source>
</evidence>
<evidence type="ECO:0000256" key="18">
    <source>
        <dbReference type="SAM" id="MobiDB-lite"/>
    </source>
</evidence>
<dbReference type="GO" id="GO:0007095">
    <property type="term" value="P:mitotic G2 DNA damage checkpoint signaling"/>
    <property type="evidence" value="ECO:0007669"/>
    <property type="project" value="TreeGrafter"/>
</dbReference>
<dbReference type="AlphaFoldDB" id="A0A0C9R9I9"/>
<dbReference type="InterPro" id="IPR038487">
    <property type="entry name" value="Mre11_capping_dom"/>
</dbReference>
<keyword evidence="5" id="KW-0158">Chromosome</keyword>
<dbReference type="GO" id="GO:0000723">
    <property type="term" value="P:telomere maintenance"/>
    <property type="evidence" value="ECO:0007669"/>
    <property type="project" value="TreeGrafter"/>
</dbReference>
<dbReference type="CDD" id="cd00840">
    <property type="entry name" value="MPP_Mre11_N"/>
    <property type="match status" value="1"/>
</dbReference>
<gene>
    <name evidence="20 22" type="primary">mre11</name>
    <name evidence="20" type="ORF">g.5835</name>
</gene>
<keyword evidence="21" id="KW-1185">Reference proteome</keyword>
<dbReference type="Gene3D" id="3.30.110.110">
    <property type="entry name" value="Mre11, capping domain"/>
    <property type="match status" value="1"/>
</dbReference>
<keyword evidence="10 16" id="KW-0378">Hydrolase</keyword>
<dbReference type="SMART" id="SM01347">
    <property type="entry name" value="Mre11_DNA_bind"/>
    <property type="match status" value="1"/>
</dbReference>
<reference evidence="20" key="1">
    <citation type="submission" date="2015-01" db="EMBL/GenBank/DDBJ databases">
        <title>Transcriptome Assembly of Fopius arisanus.</title>
        <authorList>
            <person name="Geib S."/>
        </authorList>
    </citation>
    <scope>NUCLEOTIDE SEQUENCE</scope>
</reference>
<dbReference type="GO" id="GO:0000014">
    <property type="term" value="F:single-stranded DNA endodeoxyribonuclease activity"/>
    <property type="evidence" value="ECO:0007669"/>
    <property type="project" value="TreeGrafter"/>
</dbReference>
<evidence type="ECO:0000259" key="19">
    <source>
        <dbReference type="SMART" id="SM01347"/>
    </source>
</evidence>
<dbReference type="GO" id="GO:0042138">
    <property type="term" value="P:meiotic DNA double-strand break formation"/>
    <property type="evidence" value="ECO:0007669"/>
    <property type="project" value="TreeGrafter"/>
</dbReference>
<dbReference type="GO" id="GO:0008296">
    <property type="term" value="F:3'-5'-DNA exonuclease activity"/>
    <property type="evidence" value="ECO:0007669"/>
    <property type="project" value="InterPro"/>
</dbReference>
<evidence type="ECO:0000256" key="4">
    <source>
        <dbReference type="ARBA" id="ARBA00009028"/>
    </source>
</evidence>
<evidence type="ECO:0000256" key="17">
    <source>
        <dbReference type="PIRSR" id="PIRSR000882-1"/>
    </source>
</evidence>
<evidence type="ECO:0000256" key="1">
    <source>
        <dbReference type="ARBA" id="ARBA00001936"/>
    </source>
</evidence>
<dbReference type="InterPro" id="IPR007281">
    <property type="entry name" value="Mre11_DNA-bd"/>
</dbReference>
<keyword evidence="14 16" id="KW-0539">Nucleus</keyword>
<dbReference type="InterPro" id="IPR003701">
    <property type="entry name" value="Mre11"/>
</dbReference>
<dbReference type="Proteomes" id="UP000694866">
    <property type="component" value="Unplaced"/>
</dbReference>
<keyword evidence="12 16" id="KW-0234">DNA repair</keyword>
<evidence type="ECO:0000256" key="9">
    <source>
        <dbReference type="ARBA" id="ARBA00022763"/>
    </source>
</evidence>